<evidence type="ECO:0000313" key="9">
    <source>
        <dbReference type="Proteomes" id="UP000217083"/>
    </source>
</evidence>
<name>A0A263BR64_9BACI</name>
<evidence type="ECO:0000256" key="6">
    <source>
        <dbReference type="SAM" id="Phobius"/>
    </source>
</evidence>
<feature type="transmembrane region" description="Helical" evidence="6">
    <location>
        <begin position="371"/>
        <end position="393"/>
    </location>
</feature>
<dbReference type="PANTHER" id="PTHR30294">
    <property type="entry name" value="MEMBRANE COMPONENT OF ABC TRANSPORTER YHHJ-RELATED"/>
    <property type="match status" value="1"/>
</dbReference>
<feature type="transmembrane region" description="Helical" evidence="6">
    <location>
        <begin position="183"/>
        <end position="207"/>
    </location>
</feature>
<dbReference type="RefSeq" id="WP_094926147.1">
    <property type="nucleotide sequence ID" value="NZ_NPIA01000008.1"/>
</dbReference>
<gene>
    <name evidence="8" type="ORF">CIB95_13910</name>
</gene>
<proteinExistence type="predicted"/>
<feature type="transmembrane region" description="Helical" evidence="6">
    <location>
        <begin position="316"/>
        <end position="335"/>
    </location>
</feature>
<sequence>MNKFFIVFLHTYINKLKSKAFIITSVISVALILLVSNMDVIIAKFDKEEVISVIVLDETKQLKPLLEQHLSNTDTHINLISYDDSENKATEEVIEGNYDGLLHLKVSNENLPVATFKAKTVTEASWINDIQRALQQVKIMQATEQLGLDPAEVAKIYEPVPFEKIALEKGAKTEEELDAARGIVYVLLFLIYFAVIFYGTMISTEVATEKSSRVMEILISSVSPVTQMFGKIVGIAALGLTQFTLILSAGYIGMKNRPPKEDGAPSNFIEFISFDELPVITVIYALVFFMLGFLLYATLLAVLGSLVNRVEEANQVVSPVIILMVVGFMIAMSGLGNPTTSFIQVTSFIPFFSPMIMFLRVGMLDVPILEVILSISILIGTTIALAIIGARIYSGGVLMYGNAMSFKNIKKAFQITKK</sequence>
<organism evidence="8 9">
    <name type="scientific">Lottiidibacillus patelloidae</name>
    <dbReference type="NCBI Taxonomy" id="2670334"/>
    <lineage>
        <taxon>Bacteria</taxon>
        <taxon>Bacillati</taxon>
        <taxon>Bacillota</taxon>
        <taxon>Bacilli</taxon>
        <taxon>Bacillales</taxon>
        <taxon>Bacillaceae</taxon>
        <taxon>Lottiidibacillus</taxon>
    </lineage>
</organism>
<dbReference type="InterPro" id="IPR051449">
    <property type="entry name" value="ABC-2_transporter_component"/>
</dbReference>
<evidence type="ECO:0000259" key="7">
    <source>
        <dbReference type="Pfam" id="PF12698"/>
    </source>
</evidence>
<feature type="transmembrane region" description="Helical" evidence="6">
    <location>
        <begin position="228"/>
        <end position="252"/>
    </location>
</feature>
<feature type="transmembrane region" description="Helical" evidence="6">
    <location>
        <begin position="341"/>
        <end position="359"/>
    </location>
</feature>
<dbReference type="EMBL" id="NPIA01000008">
    <property type="protein sequence ID" value="OZM56191.1"/>
    <property type="molecule type" value="Genomic_DNA"/>
</dbReference>
<keyword evidence="2" id="KW-1003">Cell membrane</keyword>
<keyword evidence="4 6" id="KW-1133">Transmembrane helix</keyword>
<dbReference type="GO" id="GO:0140359">
    <property type="term" value="F:ABC-type transporter activity"/>
    <property type="evidence" value="ECO:0007669"/>
    <property type="project" value="InterPro"/>
</dbReference>
<keyword evidence="5 6" id="KW-0472">Membrane</keyword>
<keyword evidence="3 6" id="KW-0812">Transmembrane</keyword>
<comment type="subcellular location">
    <subcellularLocation>
        <location evidence="1">Cell membrane</location>
        <topology evidence="1">Multi-pass membrane protein</topology>
    </subcellularLocation>
</comment>
<dbReference type="PANTHER" id="PTHR30294:SF29">
    <property type="entry name" value="MULTIDRUG ABC TRANSPORTER PERMEASE YBHS-RELATED"/>
    <property type="match status" value="1"/>
</dbReference>
<reference evidence="9" key="1">
    <citation type="submission" date="2017-08" db="EMBL/GenBank/DDBJ databases">
        <authorList>
            <person name="Huang Z."/>
        </authorList>
    </citation>
    <scope>NUCLEOTIDE SEQUENCE [LARGE SCALE GENOMIC DNA]</scope>
    <source>
        <strain evidence="9">SA5d-4</strain>
    </source>
</reference>
<evidence type="ECO:0000256" key="3">
    <source>
        <dbReference type="ARBA" id="ARBA00022692"/>
    </source>
</evidence>
<accession>A0A263BR64</accession>
<comment type="caution">
    <text evidence="8">The sequence shown here is derived from an EMBL/GenBank/DDBJ whole genome shotgun (WGS) entry which is preliminary data.</text>
</comment>
<dbReference type="InterPro" id="IPR013525">
    <property type="entry name" value="ABC2_TM"/>
</dbReference>
<evidence type="ECO:0000313" key="8">
    <source>
        <dbReference type="EMBL" id="OZM56191.1"/>
    </source>
</evidence>
<dbReference type="Proteomes" id="UP000217083">
    <property type="component" value="Unassembled WGS sequence"/>
</dbReference>
<feature type="domain" description="ABC-2 type transporter transmembrane" evidence="7">
    <location>
        <begin position="19"/>
        <end position="390"/>
    </location>
</feature>
<reference evidence="8 9" key="2">
    <citation type="submission" date="2017-09" db="EMBL/GenBank/DDBJ databases">
        <title>Bacillus patelloidae sp. nov., isolated from the intestinal tract of a marine limpet.</title>
        <authorList>
            <person name="Liu R."/>
            <person name="Dong C."/>
            <person name="Shao Z."/>
        </authorList>
    </citation>
    <scope>NUCLEOTIDE SEQUENCE [LARGE SCALE GENOMIC DNA]</scope>
    <source>
        <strain evidence="8 9">SA5d-4</strain>
    </source>
</reference>
<feature type="transmembrane region" description="Helical" evidence="6">
    <location>
        <begin position="20"/>
        <end position="43"/>
    </location>
</feature>
<evidence type="ECO:0000256" key="1">
    <source>
        <dbReference type="ARBA" id="ARBA00004651"/>
    </source>
</evidence>
<dbReference type="GO" id="GO:0005886">
    <property type="term" value="C:plasma membrane"/>
    <property type="evidence" value="ECO:0007669"/>
    <property type="project" value="UniProtKB-SubCell"/>
</dbReference>
<keyword evidence="9" id="KW-1185">Reference proteome</keyword>
<evidence type="ECO:0000256" key="2">
    <source>
        <dbReference type="ARBA" id="ARBA00022475"/>
    </source>
</evidence>
<dbReference type="Pfam" id="PF12698">
    <property type="entry name" value="ABC2_membrane_3"/>
    <property type="match status" value="1"/>
</dbReference>
<protein>
    <recommendedName>
        <fullName evidence="7">ABC-2 type transporter transmembrane domain-containing protein</fullName>
    </recommendedName>
</protein>
<evidence type="ECO:0000256" key="4">
    <source>
        <dbReference type="ARBA" id="ARBA00022989"/>
    </source>
</evidence>
<dbReference type="AlphaFoldDB" id="A0A263BR64"/>
<evidence type="ECO:0000256" key="5">
    <source>
        <dbReference type="ARBA" id="ARBA00023136"/>
    </source>
</evidence>
<feature type="transmembrane region" description="Helical" evidence="6">
    <location>
        <begin position="282"/>
        <end position="304"/>
    </location>
</feature>